<reference evidence="1 2" key="1">
    <citation type="journal article" date="2014" name="Front. Microbiol.">
        <title>Population and genomic analysis of the genus Halorubrum.</title>
        <authorList>
            <person name="Fullmer M.S."/>
            <person name="Soucy S.M."/>
            <person name="Swithers K.S."/>
            <person name="Makkay A.M."/>
            <person name="Wheeler R."/>
            <person name="Ventosa A."/>
            <person name="Gogarten J.P."/>
            <person name="Papke R.T."/>
        </authorList>
    </citation>
    <scope>NUCLEOTIDE SEQUENCE [LARGE SCALE GENOMIC DNA]</scope>
    <source>
        <strain evidence="1 2">Cb34</strain>
    </source>
</reference>
<dbReference type="AlphaFoldDB" id="A0A256IEN2"/>
<dbReference type="Proteomes" id="UP000216308">
    <property type="component" value="Unassembled WGS sequence"/>
</dbReference>
<evidence type="ECO:0000313" key="2">
    <source>
        <dbReference type="Proteomes" id="UP000216308"/>
    </source>
</evidence>
<comment type="caution">
    <text evidence="1">The sequence shown here is derived from an EMBL/GenBank/DDBJ whole genome shotgun (WGS) entry which is preliminary data.</text>
</comment>
<organism evidence="1 2">
    <name type="scientific">Halorubrum halodurans</name>
    <dbReference type="NCBI Taxonomy" id="1383851"/>
    <lineage>
        <taxon>Archaea</taxon>
        <taxon>Methanobacteriati</taxon>
        <taxon>Methanobacteriota</taxon>
        <taxon>Stenosarchaea group</taxon>
        <taxon>Halobacteria</taxon>
        <taxon>Halobacteriales</taxon>
        <taxon>Haloferacaceae</taxon>
        <taxon>Halorubrum</taxon>
    </lineage>
</organism>
<dbReference type="RefSeq" id="WP_094533593.1">
    <property type="nucleotide sequence ID" value="NZ_NHPJ01000109.1"/>
</dbReference>
<protein>
    <submittedName>
        <fullName evidence="1">Uncharacterized protein</fullName>
    </submittedName>
</protein>
<gene>
    <name evidence="1" type="ORF">DJ70_12700</name>
</gene>
<evidence type="ECO:0000313" key="1">
    <source>
        <dbReference type="EMBL" id="OYR54990.1"/>
    </source>
</evidence>
<name>A0A256IEN2_9EURY</name>
<proteinExistence type="predicted"/>
<keyword evidence="2" id="KW-1185">Reference proteome</keyword>
<accession>A0A256IEN2</accession>
<dbReference type="EMBL" id="NHPJ01000109">
    <property type="protein sequence ID" value="OYR54990.1"/>
    <property type="molecule type" value="Genomic_DNA"/>
</dbReference>
<sequence>MSAIKPISQPETYREYEDRLNEGNHLFVCNNCEHKVGDPRLNNFRGQCPSCRLQVKFYRIIE</sequence>